<dbReference type="InterPro" id="IPR017907">
    <property type="entry name" value="Znf_RING_CS"/>
</dbReference>
<keyword evidence="9" id="KW-0347">Helicase</keyword>
<proteinExistence type="inferred from homology"/>
<evidence type="ECO:0000313" key="20">
    <source>
        <dbReference type="Proteomes" id="UP000019384"/>
    </source>
</evidence>
<keyword evidence="7 14" id="KW-0863">Zinc-finger</keyword>
<dbReference type="Pfam" id="PF00271">
    <property type="entry name" value="Helicase_C"/>
    <property type="match status" value="1"/>
</dbReference>
<evidence type="ECO:0000256" key="2">
    <source>
        <dbReference type="ARBA" id="ARBA00007025"/>
    </source>
</evidence>
<dbReference type="GO" id="GO:0010994">
    <property type="term" value="P:free ubiquitin chain polymerization"/>
    <property type="evidence" value="ECO:0007669"/>
    <property type="project" value="EnsemblFungi"/>
</dbReference>
<dbReference type="InterPro" id="IPR050628">
    <property type="entry name" value="SNF2_RAD54_helicase_TF"/>
</dbReference>
<keyword evidence="11" id="KW-0067">ATP-binding</keyword>
<dbReference type="OrthoDB" id="2801544at2759"/>
<dbReference type="SMART" id="SM00184">
    <property type="entry name" value="RING"/>
    <property type="match status" value="1"/>
</dbReference>
<dbReference type="GO" id="GO:0009378">
    <property type="term" value="F:four-way junction helicase activity"/>
    <property type="evidence" value="ECO:0007669"/>
    <property type="project" value="EnsemblFungi"/>
</dbReference>
<dbReference type="GO" id="GO:0042275">
    <property type="term" value="P:error-free postreplication DNA repair"/>
    <property type="evidence" value="ECO:0007669"/>
    <property type="project" value="EnsemblFungi"/>
</dbReference>
<evidence type="ECO:0000256" key="3">
    <source>
        <dbReference type="ARBA" id="ARBA00013412"/>
    </source>
</evidence>
<dbReference type="GO" id="GO:0016818">
    <property type="term" value="F:hydrolase activity, acting on acid anhydrides, in phosphorus-containing anhydrides"/>
    <property type="evidence" value="ECO:0007669"/>
    <property type="project" value="InterPro"/>
</dbReference>
<dbReference type="Gene3D" id="3.40.50.10810">
    <property type="entry name" value="Tandem AAA-ATPase domain"/>
    <property type="match status" value="1"/>
</dbReference>
<dbReference type="AlphaFoldDB" id="W6MG34"/>
<dbReference type="PROSITE" id="PS51194">
    <property type="entry name" value="HELICASE_CTER"/>
    <property type="match status" value="1"/>
</dbReference>
<dbReference type="GO" id="GO:0000785">
    <property type="term" value="C:chromatin"/>
    <property type="evidence" value="ECO:0007669"/>
    <property type="project" value="EnsemblFungi"/>
</dbReference>
<keyword evidence="5" id="KW-0547">Nucleotide-binding</keyword>
<evidence type="ECO:0000256" key="13">
    <source>
        <dbReference type="ARBA" id="ARBA00023242"/>
    </source>
</evidence>
<evidence type="ECO:0000259" key="16">
    <source>
        <dbReference type="PROSITE" id="PS50089"/>
    </source>
</evidence>
<evidence type="ECO:0000256" key="1">
    <source>
        <dbReference type="ARBA" id="ARBA00004123"/>
    </source>
</evidence>
<dbReference type="SMART" id="SM00910">
    <property type="entry name" value="HIRAN"/>
    <property type="match status" value="1"/>
</dbReference>
<reference evidence="19" key="1">
    <citation type="submission" date="2013-12" db="EMBL/GenBank/DDBJ databases">
        <authorList>
            <person name="Genoscope - CEA"/>
        </authorList>
    </citation>
    <scope>NUCLEOTIDE SEQUENCE</scope>
    <source>
        <strain evidence="19">CBS 1993</strain>
    </source>
</reference>
<feature type="region of interest" description="Disordered" evidence="15">
    <location>
        <begin position="898"/>
        <end position="918"/>
    </location>
</feature>
<dbReference type="Proteomes" id="UP000019384">
    <property type="component" value="Unassembled WGS sequence"/>
</dbReference>
<dbReference type="PANTHER" id="PTHR45626">
    <property type="entry name" value="TRANSCRIPTION TERMINATION FACTOR 2-RELATED"/>
    <property type="match status" value="1"/>
</dbReference>
<evidence type="ECO:0000256" key="7">
    <source>
        <dbReference type="ARBA" id="ARBA00022771"/>
    </source>
</evidence>
<feature type="domain" description="RING-type" evidence="16">
    <location>
        <begin position="860"/>
        <end position="926"/>
    </location>
</feature>
<dbReference type="SMART" id="SM00487">
    <property type="entry name" value="DEXDc"/>
    <property type="match status" value="1"/>
</dbReference>
<dbReference type="GO" id="GO:0008270">
    <property type="term" value="F:zinc ion binding"/>
    <property type="evidence" value="ECO:0007669"/>
    <property type="project" value="UniProtKB-KW"/>
</dbReference>
<dbReference type="CDD" id="cd18793">
    <property type="entry name" value="SF2_C_SNF"/>
    <property type="match status" value="1"/>
</dbReference>
<dbReference type="InterPro" id="IPR000330">
    <property type="entry name" value="SNF2_N"/>
</dbReference>
<dbReference type="PROSITE" id="PS50089">
    <property type="entry name" value="ZF_RING_2"/>
    <property type="match status" value="1"/>
</dbReference>
<keyword evidence="4" id="KW-0479">Metal-binding</keyword>
<keyword evidence="20" id="KW-1185">Reference proteome</keyword>
<dbReference type="Pfam" id="PF00176">
    <property type="entry name" value="SNF2-rel_dom"/>
    <property type="match status" value="1"/>
</dbReference>
<evidence type="ECO:0000313" key="19">
    <source>
        <dbReference type="EMBL" id="CDK24398.1"/>
    </source>
</evidence>
<dbReference type="PANTHER" id="PTHR45626:SF22">
    <property type="entry name" value="DNA REPAIR PROTEIN RAD5"/>
    <property type="match status" value="1"/>
</dbReference>
<evidence type="ECO:0000256" key="11">
    <source>
        <dbReference type="ARBA" id="ARBA00022840"/>
    </source>
</evidence>
<evidence type="ECO:0000259" key="18">
    <source>
        <dbReference type="PROSITE" id="PS51194"/>
    </source>
</evidence>
<protein>
    <recommendedName>
        <fullName evidence="3">DNA repair protein RAD5</fullName>
    </recommendedName>
</protein>
<dbReference type="GO" id="GO:0042276">
    <property type="term" value="P:error-prone translesion synthesis"/>
    <property type="evidence" value="ECO:0007669"/>
    <property type="project" value="EnsemblFungi"/>
</dbReference>
<keyword evidence="10" id="KW-0862">Zinc</keyword>
<dbReference type="STRING" id="1382522.W6MG34"/>
<accession>W6MG34</accession>
<feature type="domain" description="Helicase C-terminal" evidence="18">
    <location>
        <begin position="972"/>
        <end position="1137"/>
    </location>
</feature>
<organism evidence="19 20">
    <name type="scientific">Kuraishia capsulata CBS 1993</name>
    <dbReference type="NCBI Taxonomy" id="1382522"/>
    <lineage>
        <taxon>Eukaryota</taxon>
        <taxon>Fungi</taxon>
        <taxon>Dikarya</taxon>
        <taxon>Ascomycota</taxon>
        <taxon>Saccharomycotina</taxon>
        <taxon>Pichiomycetes</taxon>
        <taxon>Pichiales</taxon>
        <taxon>Pichiaceae</taxon>
        <taxon>Kuraishia</taxon>
    </lineage>
</organism>
<dbReference type="GO" id="GO:0003697">
    <property type="term" value="F:single-stranded DNA binding"/>
    <property type="evidence" value="ECO:0007669"/>
    <property type="project" value="EnsemblFungi"/>
</dbReference>
<keyword evidence="13" id="KW-0539">Nucleus</keyword>
<sequence>MTRERFFQAEDLFQDFGENFGEDFYEVKKEDFIDSVSRAKSTLEPVSKQHSKPKLDLSPLKKDKLTSSVLERFPDLTSEDVEFYLGFTFAENPSCDDVADVIEAFNKNGLSDPRGMGFNFSDLESHSKLKEKLTEYFMLKRANKRSLVFLGYLSPVRGWCTRSMFGKPLEALQEVHLTREGDSSAKSKKKNPDKGTIVRVYSGNPKEPRSLREVGRLTEEFASYIAPLMDLNLVVFDGFYVYPNNKLRMGDTFELRIDCYLKESLDQPSDFASSLREVYRKRTYDDANHEKVVHDRQMALNTLLVKLNYLKETSTKDAFAPQRDTHSGAYKSELTQEIPFGLGSQRSQQSQSDSQVSANGSIDLTSTASLRDSTFNLNQLKEFYRVTQESAFGEDFPETNPPAADFSLELRPYQKLGLSWMLKREREYTHIGSGNLSNSQNNDFIKELIESEEGANNPLWTKMEGRNGTQPFYYNRFSGEFSSKKPTVKSLCKGGILADEMGLGKTITTLSLVFTVPEDSSFDKTLSFDKKYAYKTTLIVVPMSLLNQWQNEFEKANLREGVECRTYYGNPHFDLAAECCTDQAPRVLLTTYGTIQSEYSRMSRNSMYESSLYNMKFFRIVLDEAHNIRNKQTKTTRAMNDLEASRKWLLTGTPVINSLDDLYPLVNFLNVEPWSSYALWKHFVKDPFDNNKNLAGAFSVLSTIMEPLILRRTKLQRDKYGKLLIELPEREVVFERLYFNEQENAMYEWMKRRAEFSFKENMNSGTLMSNYTSILTHILRLRQVCCHLDLIKTTREGLVEEEEGVMLTQKLLMSEKEEFETKALKILAEEEESEAFSLDRQIELKSEIMSAYPNFTDTECSICTTSPIDVEKCVITECKHCFCLECLMDHFEFQNRAGTTPTTDGSEDVDSPSLKPKKNVQCPNCRSVIDKKRLFRTKPQLGNVDALKDGVEAGYTLYHFNPYGRSTKINALIKNLYQIREGDPNERVVIFSQFTSFLDLIESELQHYPNEFEVLKMDGRVTMKGRQSIIEKFSDPASKTKVSVLLLSMKVGGVGLNLTVASKAFMMDPWWSPSMEDQAIDRLHRMGQQNNVRVVRFIMRDSIEERMLKIQERKKQIGEAVGVDDEERRKRRIEEIQILFGK</sequence>
<evidence type="ECO:0000256" key="9">
    <source>
        <dbReference type="ARBA" id="ARBA00022806"/>
    </source>
</evidence>
<evidence type="ECO:0000256" key="14">
    <source>
        <dbReference type="PROSITE-ProRule" id="PRU00175"/>
    </source>
</evidence>
<dbReference type="InterPro" id="IPR014001">
    <property type="entry name" value="Helicase_ATP-bd"/>
</dbReference>
<dbReference type="InterPro" id="IPR027417">
    <property type="entry name" value="P-loop_NTPase"/>
</dbReference>
<dbReference type="InterPro" id="IPR001650">
    <property type="entry name" value="Helicase_C-like"/>
</dbReference>
<evidence type="ECO:0000256" key="4">
    <source>
        <dbReference type="ARBA" id="ARBA00022723"/>
    </source>
</evidence>
<comment type="subcellular location">
    <subcellularLocation>
        <location evidence="1">Nucleus</location>
    </subcellularLocation>
</comment>
<dbReference type="SUPFAM" id="SSF57850">
    <property type="entry name" value="RING/U-box"/>
    <property type="match status" value="1"/>
</dbReference>
<reference evidence="19" key="2">
    <citation type="submission" date="2014-02" db="EMBL/GenBank/DDBJ databases">
        <title>Complete DNA sequence of /Kuraishia capsulata/ illustrates novel genomic features among budding yeasts (/Saccharomycotina/).</title>
        <authorList>
            <person name="Morales L."/>
            <person name="Noel B."/>
            <person name="Porcel B."/>
            <person name="Marcet-Houben M."/>
            <person name="Hullo M-F."/>
            <person name="Sacerdot C."/>
            <person name="Tekaia F."/>
            <person name="Leh-Louis V."/>
            <person name="Despons L."/>
            <person name="Khanna V."/>
            <person name="Aury J-M."/>
            <person name="Barbe V."/>
            <person name="Couloux A."/>
            <person name="Labadie K."/>
            <person name="Pelletier E."/>
            <person name="Souciet J-L."/>
            <person name="Boekhout T."/>
            <person name="Gabaldon T."/>
            <person name="Wincker P."/>
            <person name="Dujon B."/>
        </authorList>
    </citation>
    <scope>NUCLEOTIDE SEQUENCE</scope>
    <source>
        <strain evidence="19">CBS 1993</strain>
    </source>
</reference>
<dbReference type="Gene3D" id="3.40.50.300">
    <property type="entry name" value="P-loop containing nucleotide triphosphate hydrolases"/>
    <property type="match status" value="1"/>
</dbReference>
<evidence type="ECO:0000256" key="8">
    <source>
        <dbReference type="ARBA" id="ARBA00022801"/>
    </source>
</evidence>
<dbReference type="GO" id="GO:0005634">
    <property type="term" value="C:nucleus"/>
    <property type="evidence" value="ECO:0007669"/>
    <property type="project" value="UniProtKB-SubCell"/>
</dbReference>
<dbReference type="Pfam" id="PF08797">
    <property type="entry name" value="HIRAN"/>
    <property type="match status" value="1"/>
</dbReference>
<evidence type="ECO:0000256" key="12">
    <source>
        <dbReference type="ARBA" id="ARBA00023204"/>
    </source>
</evidence>
<dbReference type="GO" id="GO:0005524">
    <property type="term" value="F:ATP binding"/>
    <property type="evidence" value="ECO:0007669"/>
    <property type="project" value="UniProtKB-KW"/>
</dbReference>
<dbReference type="InterPro" id="IPR001841">
    <property type="entry name" value="Znf_RING"/>
</dbReference>
<evidence type="ECO:0000259" key="17">
    <source>
        <dbReference type="PROSITE" id="PS51192"/>
    </source>
</evidence>
<dbReference type="GO" id="GO:0000209">
    <property type="term" value="P:protein polyubiquitination"/>
    <property type="evidence" value="ECO:0007669"/>
    <property type="project" value="EnsemblFungi"/>
</dbReference>
<keyword evidence="6" id="KW-0227">DNA damage</keyword>
<name>W6MG34_9ASCO</name>
<dbReference type="GO" id="GO:0000781">
    <property type="term" value="C:chromosome, telomeric region"/>
    <property type="evidence" value="ECO:0007669"/>
    <property type="project" value="EnsemblFungi"/>
</dbReference>
<evidence type="ECO:0000256" key="5">
    <source>
        <dbReference type="ARBA" id="ARBA00022741"/>
    </source>
</evidence>
<gene>
    <name evidence="19" type="ORF">KUCA_T00000360001</name>
</gene>
<feature type="region of interest" description="Disordered" evidence="15">
    <location>
        <begin position="180"/>
        <end position="202"/>
    </location>
</feature>
<dbReference type="GO" id="GO:0070987">
    <property type="term" value="P:error-free translesion synthesis"/>
    <property type="evidence" value="ECO:0007669"/>
    <property type="project" value="EnsemblFungi"/>
</dbReference>
<feature type="domain" description="Helicase ATP-binding" evidence="17">
    <location>
        <begin position="486"/>
        <end position="672"/>
    </location>
</feature>
<dbReference type="RefSeq" id="XP_022456415.1">
    <property type="nucleotide sequence ID" value="XM_022604892.1"/>
</dbReference>
<dbReference type="InterPro" id="IPR014905">
    <property type="entry name" value="HIRAN"/>
</dbReference>
<dbReference type="PROSITE" id="PS51192">
    <property type="entry name" value="HELICASE_ATP_BIND_1"/>
    <property type="match status" value="1"/>
</dbReference>
<dbReference type="GO" id="GO:0000400">
    <property type="term" value="F:four-way junction DNA binding"/>
    <property type="evidence" value="ECO:0007669"/>
    <property type="project" value="EnsemblFungi"/>
</dbReference>
<dbReference type="Gene3D" id="3.30.40.10">
    <property type="entry name" value="Zinc/RING finger domain, C3HC4 (zinc finger)"/>
    <property type="match status" value="1"/>
</dbReference>
<dbReference type="PROSITE" id="PS00518">
    <property type="entry name" value="ZF_RING_1"/>
    <property type="match status" value="1"/>
</dbReference>
<keyword evidence="12" id="KW-0234">DNA repair</keyword>
<dbReference type="SMART" id="SM00490">
    <property type="entry name" value="HELICc"/>
    <property type="match status" value="1"/>
</dbReference>
<dbReference type="EMBL" id="HG793125">
    <property type="protein sequence ID" value="CDK24398.1"/>
    <property type="molecule type" value="Genomic_DNA"/>
</dbReference>
<evidence type="ECO:0000256" key="10">
    <source>
        <dbReference type="ARBA" id="ARBA00022833"/>
    </source>
</evidence>
<comment type="similarity">
    <text evidence="2">Belongs to the SNF2/RAD54 helicase family.</text>
</comment>
<evidence type="ECO:0000256" key="15">
    <source>
        <dbReference type="SAM" id="MobiDB-lite"/>
    </source>
</evidence>
<dbReference type="HOGENOM" id="CLU_000315_2_5_1"/>
<feature type="compositionally biased region" description="Basic and acidic residues" evidence="15">
    <location>
        <begin position="180"/>
        <end position="193"/>
    </location>
</feature>
<dbReference type="GeneID" id="34517803"/>
<dbReference type="GO" id="GO:0006302">
    <property type="term" value="P:double-strand break repair"/>
    <property type="evidence" value="ECO:0007669"/>
    <property type="project" value="EnsemblFungi"/>
</dbReference>
<dbReference type="CDD" id="cd18008">
    <property type="entry name" value="DEXDc_SHPRH-like"/>
    <property type="match status" value="1"/>
</dbReference>
<dbReference type="InterPro" id="IPR013083">
    <property type="entry name" value="Znf_RING/FYVE/PHD"/>
</dbReference>
<dbReference type="InterPro" id="IPR049730">
    <property type="entry name" value="SNF2/RAD54-like_C"/>
</dbReference>
<evidence type="ECO:0000256" key="6">
    <source>
        <dbReference type="ARBA" id="ARBA00022763"/>
    </source>
</evidence>
<dbReference type="SUPFAM" id="SSF52540">
    <property type="entry name" value="P-loop containing nucleoside triphosphate hydrolases"/>
    <property type="match status" value="2"/>
</dbReference>
<keyword evidence="8" id="KW-0378">Hydrolase</keyword>
<dbReference type="InterPro" id="IPR038718">
    <property type="entry name" value="SNF2-like_sf"/>
</dbReference>
<dbReference type="GO" id="GO:0000403">
    <property type="term" value="F:Y-form DNA binding"/>
    <property type="evidence" value="ECO:0007669"/>
    <property type="project" value="EnsemblFungi"/>
</dbReference>